<organism evidence="2 3">
    <name type="scientific">Hyaloscypha hepaticicola</name>
    <dbReference type="NCBI Taxonomy" id="2082293"/>
    <lineage>
        <taxon>Eukaryota</taxon>
        <taxon>Fungi</taxon>
        <taxon>Dikarya</taxon>
        <taxon>Ascomycota</taxon>
        <taxon>Pezizomycotina</taxon>
        <taxon>Leotiomycetes</taxon>
        <taxon>Helotiales</taxon>
        <taxon>Hyaloscyphaceae</taxon>
        <taxon>Hyaloscypha</taxon>
    </lineage>
</organism>
<evidence type="ECO:0000313" key="2">
    <source>
        <dbReference type="EMBL" id="PMD15742.1"/>
    </source>
</evidence>
<reference evidence="2 3" key="1">
    <citation type="submission" date="2016-05" db="EMBL/GenBank/DDBJ databases">
        <title>A degradative enzymes factory behind the ericoid mycorrhizal symbiosis.</title>
        <authorList>
            <consortium name="DOE Joint Genome Institute"/>
            <person name="Martino E."/>
            <person name="Morin E."/>
            <person name="Grelet G."/>
            <person name="Kuo A."/>
            <person name="Kohler A."/>
            <person name="Daghino S."/>
            <person name="Barry K."/>
            <person name="Choi C."/>
            <person name="Cichocki N."/>
            <person name="Clum A."/>
            <person name="Copeland A."/>
            <person name="Hainaut M."/>
            <person name="Haridas S."/>
            <person name="Labutti K."/>
            <person name="Lindquist E."/>
            <person name="Lipzen A."/>
            <person name="Khouja H.-R."/>
            <person name="Murat C."/>
            <person name="Ohm R."/>
            <person name="Olson A."/>
            <person name="Spatafora J."/>
            <person name="Veneault-Fourrey C."/>
            <person name="Henrissat B."/>
            <person name="Grigoriev I."/>
            <person name="Martin F."/>
            <person name="Perotto S."/>
        </authorList>
    </citation>
    <scope>NUCLEOTIDE SEQUENCE [LARGE SCALE GENOMIC DNA]</scope>
    <source>
        <strain evidence="2 3">UAMH 7357</strain>
    </source>
</reference>
<gene>
    <name evidence="2" type="ORF">NA56DRAFT_649985</name>
</gene>
<dbReference type="AlphaFoldDB" id="A0A2J6PNZ0"/>
<feature type="chain" id="PRO_5014352285" evidence="1">
    <location>
        <begin position="20"/>
        <end position="86"/>
    </location>
</feature>
<keyword evidence="1" id="KW-0732">Signal</keyword>
<evidence type="ECO:0000313" key="3">
    <source>
        <dbReference type="Proteomes" id="UP000235672"/>
    </source>
</evidence>
<dbReference type="EMBL" id="KZ613511">
    <property type="protein sequence ID" value="PMD15742.1"/>
    <property type="molecule type" value="Genomic_DNA"/>
</dbReference>
<name>A0A2J6PNZ0_9HELO</name>
<dbReference type="InterPro" id="IPR052979">
    <property type="entry name" value="Adenylate-forming_domain"/>
</dbReference>
<evidence type="ECO:0000256" key="1">
    <source>
        <dbReference type="SAM" id="SignalP"/>
    </source>
</evidence>
<dbReference type="PANTHER" id="PTHR33927">
    <property type="entry name" value="TRANSMEMBRANE PROTEIN"/>
    <property type="match status" value="1"/>
</dbReference>
<dbReference type="OrthoDB" id="3142841at2759"/>
<dbReference type="Proteomes" id="UP000235672">
    <property type="component" value="Unassembled WGS sequence"/>
</dbReference>
<accession>A0A2J6PNZ0</accession>
<protein>
    <submittedName>
        <fullName evidence="2">Uncharacterized protein</fullName>
    </submittedName>
</protein>
<feature type="signal peptide" evidence="1">
    <location>
        <begin position="1"/>
        <end position="19"/>
    </location>
</feature>
<dbReference type="PANTHER" id="PTHR33927:SF5">
    <property type="entry name" value="ENZYME, PUTATIVE (AFU_ORTHOLOGUE AFUA_8G01222)-RELATED"/>
    <property type="match status" value="1"/>
</dbReference>
<keyword evidence="3" id="KW-1185">Reference proteome</keyword>
<sequence>MGAVCSLIWFTVILHSSQAIILGFLKAQVTRQMTEEGRGRPDLRSIAWELNKSDETDAVFPISNSTVTRKVMYRLESRGVPAFGPI</sequence>
<proteinExistence type="predicted"/>